<dbReference type="EMBL" id="BDCX01000027">
    <property type="protein sequence ID" value="GAT71348.1"/>
    <property type="molecule type" value="Genomic_DNA"/>
</dbReference>
<evidence type="ECO:0000256" key="1">
    <source>
        <dbReference type="SAM" id="MobiDB-lite"/>
    </source>
</evidence>
<protein>
    <submittedName>
        <fullName evidence="2">Uncharacterized protein</fullName>
    </submittedName>
</protein>
<proteinExistence type="predicted"/>
<name>A0A171DQK7_9ACTN</name>
<reference evidence="3" key="2">
    <citation type="submission" date="2016-04" db="EMBL/GenBank/DDBJ databases">
        <title>Planomonospora sphaerica JCM9374 whole genome shotgun sequence.</title>
        <authorList>
            <person name="Suzuki T."/>
            <person name="Dohra H."/>
            <person name="Kodani S."/>
        </authorList>
    </citation>
    <scope>NUCLEOTIDE SEQUENCE [LARGE SCALE GENOMIC DNA]</scope>
    <source>
        <strain evidence="3">JCM 9374</strain>
    </source>
</reference>
<sequence length="422" mass="43379">MAVRGGVGDGGAVPGPALHAVGGGGVRRGRGRLAAQARDARGGHPGGRRRGHRRVVHGGRPADAQRGPRNPPITADHQIRRRLRHARGFPLPVAGRGRPHLAVVAPYGPVAVGRARARPRRAPDQPLAPLVHHRPGPRRAGGRHRNRRRPAVLGAHRLQLLPARHRRRPPVRSLAARLPPPARPVRLHPAGHPSSPPAQRGEHARRRPRRLPDPGRVLRHHGRGLLVAGPPLTARARGRGAHARLRHDQRHGPDGRPLRSHPRPQPGGRPHAPEARPPPPRPPRRHLRRRRLRPDAGRRRHGGRPHGGGCGGSWGGSECAGECVGGCAGPAGGVGVRGAGCDGVERAAAGAGGGERAVAGAGGDDRGVAGGSGRAGGAGCVDGVAQPAVSDGGAGAGVAVGGGVGGGAECGVAGHRSFQADQ</sequence>
<reference evidence="2 3" key="1">
    <citation type="journal article" date="2016" name="Genome Announc.">
        <title>Draft Genome Sequence of Planomonospora sphaerica JCM9374, a Rare Actinomycete.</title>
        <authorList>
            <person name="Dohra H."/>
            <person name="Suzuki T."/>
            <person name="Inoue Y."/>
            <person name="Kodani S."/>
        </authorList>
    </citation>
    <scope>NUCLEOTIDE SEQUENCE [LARGE SCALE GENOMIC DNA]</scope>
    <source>
        <strain evidence="2 3">JCM 9374</strain>
    </source>
</reference>
<feature type="compositionally biased region" description="Basic residues" evidence="1">
    <location>
        <begin position="131"/>
        <end position="150"/>
    </location>
</feature>
<dbReference type="AlphaFoldDB" id="A0A171DQK7"/>
<feature type="compositionally biased region" description="Basic residues" evidence="1">
    <location>
        <begin position="282"/>
        <end position="304"/>
    </location>
</feature>
<keyword evidence="3" id="KW-1185">Reference proteome</keyword>
<organism evidence="2 3">
    <name type="scientific">Planomonospora sphaerica</name>
    <dbReference type="NCBI Taxonomy" id="161355"/>
    <lineage>
        <taxon>Bacteria</taxon>
        <taxon>Bacillati</taxon>
        <taxon>Actinomycetota</taxon>
        <taxon>Actinomycetes</taxon>
        <taxon>Streptosporangiales</taxon>
        <taxon>Streptosporangiaceae</taxon>
        <taxon>Planomonospora</taxon>
    </lineage>
</organism>
<evidence type="ECO:0000313" key="2">
    <source>
        <dbReference type="EMBL" id="GAT71348.1"/>
    </source>
</evidence>
<evidence type="ECO:0000313" key="3">
    <source>
        <dbReference type="Proteomes" id="UP000077701"/>
    </source>
</evidence>
<gene>
    <name evidence="2" type="ORF">PS9374_07039</name>
</gene>
<feature type="region of interest" description="Disordered" evidence="1">
    <location>
        <begin position="1"/>
        <end position="75"/>
    </location>
</feature>
<accession>A0A171DQK7</accession>
<feature type="compositionally biased region" description="Basic residues" evidence="1">
    <location>
        <begin position="46"/>
        <end position="57"/>
    </location>
</feature>
<feature type="compositionally biased region" description="Gly residues" evidence="1">
    <location>
        <begin position="1"/>
        <end position="13"/>
    </location>
</feature>
<feature type="compositionally biased region" description="Basic residues" evidence="1">
    <location>
        <begin position="236"/>
        <end position="249"/>
    </location>
</feature>
<dbReference type="Proteomes" id="UP000077701">
    <property type="component" value="Unassembled WGS sequence"/>
</dbReference>
<feature type="region of interest" description="Disordered" evidence="1">
    <location>
        <begin position="116"/>
        <end position="312"/>
    </location>
</feature>
<comment type="caution">
    <text evidence="2">The sequence shown here is derived from an EMBL/GenBank/DDBJ whole genome shotgun (WGS) entry which is preliminary data.</text>
</comment>